<evidence type="ECO:0000259" key="10">
    <source>
        <dbReference type="PROSITE" id="PS51362"/>
    </source>
</evidence>
<comment type="subcellular location">
    <subcellularLocation>
        <location evidence="1">Secreted</location>
    </subcellularLocation>
</comment>
<evidence type="ECO:0000256" key="4">
    <source>
        <dbReference type="ARBA" id="ARBA00022729"/>
    </source>
</evidence>
<feature type="signal peptide" evidence="9">
    <location>
        <begin position="1"/>
        <end position="30"/>
    </location>
</feature>
<keyword evidence="5 8" id="KW-0339">Growth factor</keyword>
<keyword evidence="4 9" id="KW-0732">Signal</keyword>
<keyword evidence="3" id="KW-0964">Secreted</keyword>
<dbReference type="Proteomes" id="UP001201812">
    <property type="component" value="Unassembled WGS sequence"/>
</dbReference>
<evidence type="ECO:0000256" key="9">
    <source>
        <dbReference type="SAM" id="SignalP"/>
    </source>
</evidence>
<dbReference type="CDD" id="cd13761">
    <property type="entry name" value="TGF_beta_BMP5_like"/>
    <property type="match status" value="1"/>
</dbReference>
<dbReference type="SUPFAM" id="SSF57501">
    <property type="entry name" value="Cystine-knot cytokines"/>
    <property type="match status" value="1"/>
</dbReference>
<reference evidence="11" key="1">
    <citation type="submission" date="2022-01" db="EMBL/GenBank/DDBJ databases">
        <title>Genome Sequence Resource for Two Populations of Ditylenchus destructor, the Migratory Endoparasitic Phytonematode.</title>
        <authorList>
            <person name="Zhang H."/>
            <person name="Lin R."/>
            <person name="Xie B."/>
        </authorList>
    </citation>
    <scope>NUCLEOTIDE SEQUENCE</scope>
    <source>
        <strain evidence="11">BazhouSP</strain>
    </source>
</reference>
<dbReference type="EMBL" id="JAKKPZ010000005">
    <property type="protein sequence ID" value="KAI1720766.1"/>
    <property type="molecule type" value="Genomic_DNA"/>
</dbReference>
<evidence type="ECO:0000256" key="2">
    <source>
        <dbReference type="ARBA" id="ARBA00006656"/>
    </source>
</evidence>
<feature type="domain" description="TGF-beta family profile" evidence="10">
    <location>
        <begin position="280"/>
        <end position="401"/>
    </location>
</feature>
<dbReference type="FunFam" id="2.10.90.10:FF:000001">
    <property type="entry name" value="Bone morphogenetic protein 4"/>
    <property type="match status" value="1"/>
</dbReference>
<evidence type="ECO:0000256" key="7">
    <source>
        <dbReference type="ARBA" id="ARBA00023180"/>
    </source>
</evidence>
<gene>
    <name evidence="11" type="ORF">DdX_05012</name>
</gene>
<keyword evidence="6" id="KW-1015">Disulfide bond</keyword>
<keyword evidence="7" id="KW-0325">Glycoprotein</keyword>
<dbReference type="PANTHER" id="PTHR11848">
    <property type="entry name" value="TGF-BETA FAMILY"/>
    <property type="match status" value="1"/>
</dbReference>
<accession>A0AAD4NDY7</accession>
<dbReference type="InterPro" id="IPR017948">
    <property type="entry name" value="TGFb_CS"/>
</dbReference>
<dbReference type="InterPro" id="IPR029034">
    <property type="entry name" value="Cystine-knot_cytokine"/>
</dbReference>
<dbReference type="Gene3D" id="2.10.90.10">
    <property type="entry name" value="Cystine-knot cytokines"/>
    <property type="match status" value="1"/>
</dbReference>
<organism evidence="11 12">
    <name type="scientific">Ditylenchus destructor</name>
    <dbReference type="NCBI Taxonomy" id="166010"/>
    <lineage>
        <taxon>Eukaryota</taxon>
        <taxon>Metazoa</taxon>
        <taxon>Ecdysozoa</taxon>
        <taxon>Nematoda</taxon>
        <taxon>Chromadorea</taxon>
        <taxon>Rhabditida</taxon>
        <taxon>Tylenchina</taxon>
        <taxon>Tylenchomorpha</taxon>
        <taxon>Sphaerularioidea</taxon>
        <taxon>Anguinidae</taxon>
        <taxon>Anguininae</taxon>
        <taxon>Ditylenchus</taxon>
    </lineage>
</organism>
<keyword evidence="12" id="KW-1185">Reference proteome</keyword>
<evidence type="ECO:0000313" key="11">
    <source>
        <dbReference type="EMBL" id="KAI1720766.1"/>
    </source>
</evidence>
<evidence type="ECO:0000256" key="5">
    <source>
        <dbReference type="ARBA" id="ARBA00023030"/>
    </source>
</evidence>
<feature type="chain" id="PRO_5042118548" evidence="9">
    <location>
        <begin position="31"/>
        <end position="401"/>
    </location>
</feature>
<comment type="caution">
    <text evidence="11">The sequence shown here is derived from an EMBL/GenBank/DDBJ whole genome shotgun (WGS) entry which is preliminary data.</text>
</comment>
<dbReference type="InterPro" id="IPR015615">
    <property type="entry name" value="TGF-beta-rel"/>
</dbReference>
<dbReference type="PROSITE" id="PS51362">
    <property type="entry name" value="TGF_BETA_2"/>
    <property type="match status" value="1"/>
</dbReference>
<dbReference type="PROSITE" id="PS00250">
    <property type="entry name" value="TGF_BETA_1"/>
    <property type="match status" value="1"/>
</dbReference>
<comment type="similarity">
    <text evidence="2 8">Belongs to the TGF-beta family.</text>
</comment>
<name>A0AAD4NDY7_9BILA</name>
<dbReference type="PANTHER" id="PTHR11848:SF310">
    <property type="entry name" value="PROTEIN 60A-RELATED"/>
    <property type="match status" value="1"/>
</dbReference>
<dbReference type="GO" id="GO:0008083">
    <property type="term" value="F:growth factor activity"/>
    <property type="evidence" value="ECO:0007669"/>
    <property type="project" value="UniProtKB-KW"/>
</dbReference>
<evidence type="ECO:0000313" key="12">
    <source>
        <dbReference type="Proteomes" id="UP001201812"/>
    </source>
</evidence>
<evidence type="ECO:0000256" key="8">
    <source>
        <dbReference type="RuleBase" id="RU000354"/>
    </source>
</evidence>
<evidence type="ECO:0000256" key="1">
    <source>
        <dbReference type="ARBA" id="ARBA00004613"/>
    </source>
</evidence>
<evidence type="ECO:0000256" key="6">
    <source>
        <dbReference type="ARBA" id="ARBA00023157"/>
    </source>
</evidence>
<dbReference type="GO" id="GO:0005615">
    <property type="term" value="C:extracellular space"/>
    <property type="evidence" value="ECO:0007669"/>
    <property type="project" value="TreeGrafter"/>
</dbReference>
<protein>
    <submittedName>
        <fullName evidence="11">Transforming growth factor beta like domain-containing protein</fullName>
    </submittedName>
</protein>
<proteinExistence type="inferred from homology"/>
<dbReference type="GO" id="GO:0005125">
    <property type="term" value="F:cytokine activity"/>
    <property type="evidence" value="ECO:0007669"/>
    <property type="project" value="TreeGrafter"/>
</dbReference>
<sequence>MCLIGSSTNRFVSFILVYYLVLITCDNSQCTIFYTDEEEQQTRALPISITGRKMDRFQTQVLDLLGLEKPSGDKAVAMTDKLASHYMSHLYRKINREDADQFNPNFDFLNSQLDSEPNFDFENIQEDSHNSDTIASFAPTKVSKSDSSTNEVHFNLSNSFEDLRLVNANLYLILDQTNISSNDVVIEAFSETNTSRVNFEGFHWPNGSSIITLNITRIFFSWLENLRNSQQLIVKFRKPIRRLKRSLSSHMVVEENWDETESQETVHEEEPIFSAKSQQRSSSAKHDLLNRVRPLTGRRCKVRSLYVDFKDLGWDAWVIAPTGYQADYCDGDCSFPLDSSLTPTNHAIVQTLVHVLDERRASPAQCAPTALKSQSILFFNNERNVVMRRYHNMRVRQCGCK</sequence>
<dbReference type="AlphaFoldDB" id="A0AAD4NDY7"/>
<dbReference type="SMART" id="SM00204">
    <property type="entry name" value="TGFB"/>
    <property type="match status" value="1"/>
</dbReference>
<dbReference type="InterPro" id="IPR001839">
    <property type="entry name" value="TGF-b_C"/>
</dbReference>
<evidence type="ECO:0000256" key="3">
    <source>
        <dbReference type="ARBA" id="ARBA00022525"/>
    </source>
</evidence>
<dbReference type="Pfam" id="PF00019">
    <property type="entry name" value="TGF_beta"/>
    <property type="match status" value="1"/>
</dbReference>